<organism evidence="1 2">
    <name type="scientific">Stentor coeruleus</name>
    <dbReference type="NCBI Taxonomy" id="5963"/>
    <lineage>
        <taxon>Eukaryota</taxon>
        <taxon>Sar</taxon>
        <taxon>Alveolata</taxon>
        <taxon>Ciliophora</taxon>
        <taxon>Postciliodesmatophora</taxon>
        <taxon>Heterotrichea</taxon>
        <taxon>Heterotrichida</taxon>
        <taxon>Stentoridae</taxon>
        <taxon>Stentor</taxon>
    </lineage>
</organism>
<reference evidence="1 2" key="1">
    <citation type="submission" date="2016-11" db="EMBL/GenBank/DDBJ databases">
        <title>The macronuclear genome of Stentor coeruleus: a giant cell with tiny introns.</title>
        <authorList>
            <person name="Slabodnick M."/>
            <person name="Ruby J.G."/>
            <person name="Reiff S.B."/>
            <person name="Swart E.C."/>
            <person name="Gosai S."/>
            <person name="Prabakaran S."/>
            <person name="Witkowska E."/>
            <person name="Larue G.E."/>
            <person name="Fisher S."/>
            <person name="Freeman R.M."/>
            <person name="Gunawardena J."/>
            <person name="Chu W."/>
            <person name="Stover N.A."/>
            <person name="Gregory B.D."/>
            <person name="Nowacki M."/>
            <person name="Derisi J."/>
            <person name="Roy S.W."/>
            <person name="Marshall W.F."/>
            <person name="Sood P."/>
        </authorList>
    </citation>
    <scope>NUCLEOTIDE SEQUENCE [LARGE SCALE GENOMIC DNA]</scope>
    <source>
        <strain evidence="1">WM001</strain>
    </source>
</reference>
<dbReference type="EMBL" id="MPUH01000662">
    <property type="protein sequence ID" value="OMJ75911.1"/>
    <property type="molecule type" value="Genomic_DNA"/>
</dbReference>
<keyword evidence="2" id="KW-1185">Reference proteome</keyword>
<sequence length="119" mass="14078">MLNKDWSRNNSLKNIFAKNPQQDKRNISRISLPPIKPKVNMSTSFIENKWKIIGTNSPLFKQDSINFALKRRKQDVVLNLKRNLKNPHAYVSNECDSINYDELQEKYRRLTLKICDENN</sequence>
<dbReference type="AlphaFoldDB" id="A0A1R2BGN3"/>
<comment type="caution">
    <text evidence="1">The sequence shown here is derived from an EMBL/GenBank/DDBJ whole genome shotgun (WGS) entry which is preliminary data.</text>
</comment>
<protein>
    <submittedName>
        <fullName evidence="1">Uncharacterized protein</fullName>
    </submittedName>
</protein>
<evidence type="ECO:0000313" key="1">
    <source>
        <dbReference type="EMBL" id="OMJ75911.1"/>
    </source>
</evidence>
<evidence type="ECO:0000313" key="2">
    <source>
        <dbReference type="Proteomes" id="UP000187209"/>
    </source>
</evidence>
<name>A0A1R2BGN3_9CILI</name>
<accession>A0A1R2BGN3</accession>
<proteinExistence type="predicted"/>
<dbReference type="Proteomes" id="UP000187209">
    <property type="component" value="Unassembled WGS sequence"/>
</dbReference>
<gene>
    <name evidence="1" type="ORF">SteCoe_24852</name>
</gene>